<evidence type="ECO:0000313" key="3">
    <source>
        <dbReference type="Proteomes" id="UP000232323"/>
    </source>
</evidence>
<reference evidence="2 3" key="1">
    <citation type="submission" date="2017-08" db="EMBL/GenBank/DDBJ databases">
        <title>Acidophilic green algal genome provides insights into adaptation to an acidic environment.</title>
        <authorList>
            <person name="Hirooka S."/>
            <person name="Hirose Y."/>
            <person name="Kanesaki Y."/>
            <person name="Higuchi S."/>
            <person name="Fujiwara T."/>
            <person name="Onuma R."/>
            <person name="Era A."/>
            <person name="Ohbayashi R."/>
            <person name="Uzuka A."/>
            <person name="Nozaki H."/>
            <person name="Yoshikawa H."/>
            <person name="Miyagishima S.Y."/>
        </authorList>
    </citation>
    <scope>NUCLEOTIDE SEQUENCE [LARGE SCALE GENOMIC DNA]</scope>
    <source>
        <strain evidence="2 3">NIES-2499</strain>
    </source>
</reference>
<keyword evidence="3" id="KW-1185">Reference proteome</keyword>
<protein>
    <submittedName>
        <fullName evidence="2">Uncharacterized protein</fullName>
    </submittedName>
</protein>
<feature type="region of interest" description="Disordered" evidence="1">
    <location>
        <begin position="153"/>
        <end position="206"/>
    </location>
</feature>
<evidence type="ECO:0000256" key="1">
    <source>
        <dbReference type="SAM" id="MobiDB-lite"/>
    </source>
</evidence>
<organism evidence="2 3">
    <name type="scientific">Chlamydomonas eustigma</name>
    <dbReference type="NCBI Taxonomy" id="1157962"/>
    <lineage>
        <taxon>Eukaryota</taxon>
        <taxon>Viridiplantae</taxon>
        <taxon>Chlorophyta</taxon>
        <taxon>core chlorophytes</taxon>
        <taxon>Chlorophyceae</taxon>
        <taxon>CS clade</taxon>
        <taxon>Chlamydomonadales</taxon>
        <taxon>Chlamydomonadaceae</taxon>
        <taxon>Chlamydomonas</taxon>
    </lineage>
</organism>
<evidence type="ECO:0000313" key="2">
    <source>
        <dbReference type="EMBL" id="GAX80511.1"/>
    </source>
</evidence>
<proteinExistence type="predicted"/>
<accession>A0A250XBQ3</accession>
<feature type="compositionally biased region" description="Polar residues" evidence="1">
    <location>
        <begin position="153"/>
        <end position="179"/>
    </location>
</feature>
<dbReference type="EMBL" id="BEGY01000053">
    <property type="protein sequence ID" value="GAX80511.1"/>
    <property type="molecule type" value="Genomic_DNA"/>
</dbReference>
<dbReference type="Proteomes" id="UP000232323">
    <property type="component" value="Unassembled WGS sequence"/>
</dbReference>
<feature type="compositionally biased region" description="Low complexity" evidence="1">
    <location>
        <begin position="65"/>
        <end position="76"/>
    </location>
</feature>
<gene>
    <name evidence="2" type="ORF">CEUSTIGMA_g7949.t1</name>
</gene>
<sequence>MKCFRLITTQHKPEIKNPPDPHKQLLDAAEEQLNKWDESRHGKRQANPLYTVRQCPNDLDTANASKGSRGSTSSSKLEADQKFSTLSTCGQNVSQVGFQIGANTAIKSPNTTPSPTSILNDINSDNLNDPSAHIRLSSVASISLDATTRAGALSSSAGGVNSTTSSSRPISMLSSQLSRSLKRISGSLKRGPSNNSAAQASLPESAAHTTGDVAVNVMSGGGGGVGFMSLMSMSRNSSTKYLPAFLSKELTVPESTPGPCTHSASSAATAATKTMNLNPPAKQGSVNQNTSPGRIAENSLTMKLMKAPLVIDHSTNEACSKAVGGTRGTGGQADAFLLSPHAPLWLPGLDYDVGCSSPNVEAATLFHDPQGISSSGMQLLSDCSDRPLGSCFGKKICTDDGTCCTASRSTTGLISNNYLKPISERQQQQTLSHDTCNHTLIGADLQGKSSHVLQEVQSRENSGHAVFEAWGAMCAPDVPSPYLCHVHGPILPSDTMPSESFGCSLLAIPEATGGCGLAHSLTPAPQRILLRKI</sequence>
<feature type="region of interest" description="Disordered" evidence="1">
    <location>
        <begin position="35"/>
        <end position="77"/>
    </location>
</feature>
<comment type="caution">
    <text evidence="2">The sequence shown here is derived from an EMBL/GenBank/DDBJ whole genome shotgun (WGS) entry which is preliminary data.</text>
</comment>
<name>A0A250XBQ3_9CHLO</name>
<dbReference type="AlphaFoldDB" id="A0A250XBQ3"/>